<dbReference type="GO" id="GO:0000981">
    <property type="term" value="F:DNA-binding transcription factor activity, RNA polymerase II-specific"/>
    <property type="evidence" value="ECO:0007669"/>
    <property type="project" value="InterPro"/>
</dbReference>
<evidence type="ECO:0000256" key="2">
    <source>
        <dbReference type="SAM" id="MobiDB-lite"/>
    </source>
</evidence>
<sequence length="252" mass="28673">MPIRAEDAGAHDLRSSPLSESANDLKLMRESLIGEVLQQQEHNSQQHNSQKRKRKPYTATACEMCRKRKVRCQNEGDGSSCERCKVSGMICRYETRKGRGKRKRSESQATAPQETEIAADTDAPAATGAAVVESSPRPAAMTTKHPLLRHKKRKTLKEGDYTEENDGSVDIHLSNNTQLWSEDQKHRILNSESTHSQLLSIRSRLESNHRQIEDWRKDISSKQQFIDKKNVENEKLISLYHKLEKREQGGTA</sequence>
<evidence type="ECO:0000259" key="3">
    <source>
        <dbReference type="PROSITE" id="PS50048"/>
    </source>
</evidence>
<feature type="compositionally biased region" description="Low complexity" evidence="2">
    <location>
        <begin position="118"/>
        <end position="130"/>
    </location>
</feature>
<name>A0A7S1KM52_9EUKA</name>
<feature type="compositionally biased region" description="Low complexity" evidence="2">
    <location>
        <begin position="38"/>
        <end position="48"/>
    </location>
</feature>
<feature type="region of interest" description="Disordered" evidence="2">
    <location>
        <begin position="95"/>
        <end position="169"/>
    </location>
</feature>
<evidence type="ECO:0000313" key="4">
    <source>
        <dbReference type="EMBL" id="CAD9078291.1"/>
    </source>
</evidence>
<protein>
    <recommendedName>
        <fullName evidence="3">Zn(2)-C6 fungal-type domain-containing protein</fullName>
    </recommendedName>
</protein>
<feature type="region of interest" description="Disordered" evidence="2">
    <location>
        <begin position="1"/>
        <end position="57"/>
    </location>
</feature>
<dbReference type="GO" id="GO:0008270">
    <property type="term" value="F:zinc ion binding"/>
    <property type="evidence" value="ECO:0007669"/>
    <property type="project" value="InterPro"/>
</dbReference>
<dbReference type="CDD" id="cd00067">
    <property type="entry name" value="GAL4"/>
    <property type="match status" value="1"/>
</dbReference>
<reference evidence="4" key="1">
    <citation type="submission" date="2021-01" db="EMBL/GenBank/DDBJ databases">
        <authorList>
            <person name="Corre E."/>
            <person name="Pelletier E."/>
            <person name="Niang G."/>
            <person name="Scheremetjew M."/>
            <person name="Finn R."/>
            <person name="Kale V."/>
            <person name="Holt S."/>
            <person name="Cochrane G."/>
            <person name="Meng A."/>
            <person name="Brown T."/>
            <person name="Cohen L."/>
        </authorList>
    </citation>
    <scope>NUCLEOTIDE SEQUENCE</scope>
    <source>
        <strain evidence="4">WS</strain>
    </source>
</reference>
<evidence type="ECO:0000256" key="1">
    <source>
        <dbReference type="ARBA" id="ARBA00023242"/>
    </source>
</evidence>
<dbReference type="InterPro" id="IPR050797">
    <property type="entry name" value="Carb_Metab_Trans_Reg"/>
</dbReference>
<proteinExistence type="predicted"/>
<organism evidence="4">
    <name type="scientific">Percolomonas cosmopolitus</name>
    <dbReference type="NCBI Taxonomy" id="63605"/>
    <lineage>
        <taxon>Eukaryota</taxon>
        <taxon>Discoba</taxon>
        <taxon>Heterolobosea</taxon>
        <taxon>Tetramitia</taxon>
        <taxon>Eutetramitia</taxon>
        <taxon>Percolomonadidae</taxon>
        <taxon>Percolomonas</taxon>
    </lineage>
</organism>
<dbReference type="PANTHER" id="PTHR31668">
    <property type="entry name" value="GLUCOSE TRANSPORT TRANSCRIPTION REGULATOR RGT1-RELATED-RELATED"/>
    <property type="match status" value="1"/>
</dbReference>
<dbReference type="AlphaFoldDB" id="A0A7S1KM52"/>
<dbReference type="InterPro" id="IPR036864">
    <property type="entry name" value="Zn2-C6_fun-type_DNA-bd_sf"/>
</dbReference>
<feature type="compositionally biased region" description="Basic and acidic residues" evidence="2">
    <location>
        <begin position="1"/>
        <end position="14"/>
    </location>
</feature>
<dbReference type="Gene3D" id="4.10.240.10">
    <property type="entry name" value="Zn(2)-C6 fungal-type DNA-binding domain"/>
    <property type="match status" value="1"/>
</dbReference>
<gene>
    <name evidence="4" type="ORF">PCOS0759_LOCUS1523</name>
</gene>
<keyword evidence="1" id="KW-0539">Nucleus</keyword>
<feature type="compositionally biased region" description="Basic residues" evidence="2">
    <location>
        <begin position="146"/>
        <end position="155"/>
    </location>
</feature>
<dbReference type="EMBL" id="HBGD01001818">
    <property type="protein sequence ID" value="CAD9078291.1"/>
    <property type="molecule type" value="Transcribed_RNA"/>
</dbReference>
<dbReference type="InterPro" id="IPR001138">
    <property type="entry name" value="Zn2Cys6_DnaBD"/>
</dbReference>
<dbReference type="PROSITE" id="PS00463">
    <property type="entry name" value="ZN2_CY6_FUNGAL_1"/>
    <property type="match status" value="1"/>
</dbReference>
<dbReference type="SMART" id="SM00066">
    <property type="entry name" value="GAL4"/>
    <property type="match status" value="1"/>
</dbReference>
<dbReference type="SUPFAM" id="SSF57701">
    <property type="entry name" value="Zn2/Cys6 DNA-binding domain"/>
    <property type="match status" value="1"/>
</dbReference>
<accession>A0A7S1KM52</accession>
<dbReference type="Pfam" id="PF00172">
    <property type="entry name" value="Zn_clus"/>
    <property type="match status" value="1"/>
</dbReference>
<dbReference type="PROSITE" id="PS50048">
    <property type="entry name" value="ZN2_CY6_FUNGAL_2"/>
    <property type="match status" value="1"/>
</dbReference>
<feature type="domain" description="Zn(2)-C6 fungal-type" evidence="3">
    <location>
        <begin position="61"/>
        <end position="93"/>
    </location>
</feature>